<dbReference type="SUPFAM" id="SSF69065">
    <property type="entry name" value="RNase III domain-like"/>
    <property type="match status" value="1"/>
</dbReference>
<feature type="domain" description="RNase III" evidence="5">
    <location>
        <begin position="13"/>
        <end position="112"/>
    </location>
</feature>
<keyword evidence="7" id="KW-1185">Reference proteome</keyword>
<dbReference type="PANTHER" id="PTHR34276">
    <property type="entry name" value="MINI-RIBONUCLEASE 3"/>
    <property type="match status" value="1"/>
</dbReference>
<evidence type="ECO:0000256" key="2">
    <source>
        <dbReference type="ARBA" id="ARBA00022759"/>
    </source>
</evidence>
<dbReference type="PANTHER" id="PTHR34276:SF1">
    <property type="entry name" value="MINI-RIBONUCLEASE 3"/>
    <property type="match status" value="1"/>
</dbReference>
<dbReference type="EC" id="3.1.26.-" evidence="4"/>
<evidence type="ECO:0000256" key="1">
    <source>
        <dbReference type="ARBA" id="ARBA00022722"/>
    </source>
</evidence>
<dbReference type="EMBL" id="FMYI01000010">
    <property type="protein sequence ID" value="SDC52750.1"/>
    <property type="molecule type" value="Genomic_DNA"/>
</dbReference>
<dbReference type="InterPro" id="IPR008226">
    <property type="entry name" value="Mini3_fam"/>
</dbReference>
<keyword evidence="4" id="KW-0460">Magnesium</keyword>
<dbReference type="AlphaFoldDB" id="A0A1G6MBA9"/>
<dbReference type="PIRSF" id="PIRSF005520">
    <property type="entry name" value="UCP005520"/>
    <property type="match status" value="1"/>
</dbReference>
<name>A0A1G6MBA9_9BACI</name>
<dbReference type="GO" id="GO:0004525">
    <property type="term" value="F:ribonuclease III activity"/>
    <property type="evidence" value="ECO:0007669"/>
    <property type="project" value="InterPro"/>
</dbReference>
<dbReference type="InterPro" id="IPR000999">
    <property type="entry name" value="RNase_III_dom"/>
</dbReference>
<comment type="subcellular location">
    <subcellularLocation>
        <location evidence="4">Cytoplasm</location>
    </subcellularLocation>
</comment>
<dbReference type="RefSeq" id="WP_090796859.1">
    <property type="nucleotide sequence ID" value="NZ_FMYI01000010.1"/>
</dbReference>
<dbReference type="Pfam" id="PF00636">
    <property type="entry name" value="Ribonuclease_3"/>
    <property type="match status" value="1"/>
</dbReference>
<dbReference type="STRING" id="1612202.SAMN05421734_11087"/>
<gene>
    <name evidence="4" type="primary">mrnC</name>
    <name evidence="6" type="ORF">SAMN05421734_11087</name>
</gene>
<feature type="active site" evidence="4">
    <location>
        <position position="19"/>
    </location>
</feature>
<keyword evidence="4" id="KW-0963">Cytoplasm</keyword>
<dbReference type="GO" id="GO:0005737">
    <property type="term" value="C:cytoplasm"/>
    <property type="evidence" value="ECO:0007669"/>
    <property type="project" value="UniProtKB-SubCell"/>
</dbReference>
<keyword evidence="1 4" id="KW-0540">Nuclease</keyword>
<proteinExistence type="inferred from homology"/>
<evidence type="ECO:0000256" key="4">
    <source>
        <dbReference type="HAMAP-Rule" id="MF_01468"/>
    </source>
</evidence>
<comment type="cofactor">
    <cofactor evidence="4">
        <name>Mg(2+)</name>
        <dbReference type="ChEBI" id="CHEBI:18420"/>
    </cofactor>
</comment>
<evidence type="ECO:0000259" key="5">
    <source>
        <dbReference type="Pfam" id="PF00636"/>
    </source>
</evidence>
<keyword evidence="4" id="KW-0698">rRNA processing</keyword>
<dbReference type="InterPro" id="IPR036389">
    <property type="entry name" value="RNase_III_sf"/>
</dbReference>
<comment type="subunit">
    <text evidence="4">Homodimer.</text>
</comment>
<dbReference type="HAMAP" id="MF_01468">
    <property type="entry name" value="RNase_Mini_III"/>
    <property type="match status" value="1"/>
</dbReference>
<accession>A0A1G6MBA9</accession>
<dbReference type="Proteomes" id="UP000242949">
    <property type="component" value="Unassembled WGS sequence"/>
</dbReference>
<keyword evidence="4" id="KW-0699">rRNA-binding</keyword>
<evidence type="ECO:0000313" key="7">
    <source>
        <dbReference type="Proteomes" id="UP000242949"/>
    </source>
</evidence>
<dbReference type="GO" id="GO:0019843">
    <property type="term" value="F:rRNA binding"/>
    <property type="evidence" value="ECO:0007669"/>
    <property type="project" value="UniProtKB-UniRule"/>
</dbReference>
<organism evidence="6 7">
    <name type="scientific">Pelagirhabdus alkalitolerans</name>
    <dbReference type="NCBI Taxonomy" id="1612202"/>
    <lineage>
        <taxon>Bacteria</taxon>
        <taxon>Bacillati</taxon>
        <taxon>Bacillota</taxon>
        <taxon>Bacilli</taxon>
        <taxon>Bacillales</taxon>
        <taxon>Bacillaceae</taxon>
        <taxon>Pelagirhabdus</taxon>
    </lineage>
</organism>
<keyword evidence="4" id="KW-0690">Ribosome biogenesis</keyword>
<comment type="function">
    <text evidence="4">Involved in correct processing of both the 5' and 3' ends of 23S rRNA precursor. Processes 30S rRNA precursor transcript even in absence of ribonuclease 3 (Rnc); Rnc processes 30S rRNA into smaller rRNA precursors.</text>
</comment>
<reference evidence="7" key="1">
    <citation type="submission" date="2016-09" db="EMBL/GenBank/DDBJ databases">
        <authorList>
            <person name="Varghese N."/>
            <person name="Submissions S."/>
        </authorList>
    </citation>
    <scope>NUCLEOTIDE SEQUENCE [LARGE SCALE GENOMIC DNA]</scope>
    <source>
        <strain evidence="7">S5</strain>
    </source>
</reference>
<keyword evidence="3 4" id="KW-0378">Hydrolase</keyword>
<keyword evidence="4" id="KW-0694">RNA-binding</keyword>
<protein>
    <recommendedName>
        <fullName evidence="4">Mini-ribonuclease 3</fullName>
        <shortName evidence="4">Mini-3</shortName>
        <shortName evidence="4">Mini-RNase 3</shortName>
        <ecNumber evidence="4">3.1.26.-</ecNumber>
    </recommendedName>
    <alternativeName>
        <fullName evidence="4">Mini-RNase III</fullName>
        <shortName evidence="4">Mini-III</shortName>
    </alternativeName>
</protein>
<sequence length="136" mass="15599">MNTNQVKQMKALALAYMGDAVYEVYVRDHLIRSGKAKVNALHQAAIRYVSAKGQAFVLREWLDEEALTEEEQAVMRRGRNAKSATVPKNTDVMTYRYSTAFEAVLGFLYFTNETERLNELMEEAVKIIEKGERDNE</sequence>
<evidence type="ECO:0000313" key="6">
    <source>
        <dbReference type="EMBL" id="SDC52750.1"/>
    </source>
</evidence>
<dbReference type="GO" id="GO:0006364">
    <property type="term" value="P:rRNA processing"/>
    <property type="evidence" value="ECO:0007669"/>
    <property type="project" value="UniProtKB-UniRule"/>
</dbReference>
<keyword evidence="2 4" id="KW-0255">Endonuclease</keyword>
<dbReference type="Gene3D" id="1.10.1520.10">
    <property type="entry name" value="Ribonuclease III domain"/>
    <property type="match status" value="1"/>
</dbReference>
<evidence type="ECO:0000256" key="3">
    <source>
        <dbReference type="ARBA" id="ARBA00022801"/>
    </source>
</evidence>
<dbReference type="OrthoDB" id="46571at2"/>
<comment type="similarity">
    <text evidence="4">Belongs to the MrnC RNase family.</text>
</comment>